<dbReference type="CDD" id="cd03505">
    <property type="entry name" value="Delta9-FADS-like"/>
    <property type="match status" value="1"/>
</dbReference>
<feature type="transmembrane region" description="Helical" evidence="11">
    <location>
        <begin position="165"/>
        <end position="184"/>
    </location>
</feature>
<evidence type="ECO:0000256" key="1">
    <source>
        <dbReference type="ARBA" id="ARBA00004141"/>
    </source>
</evidence>
<comment type="subcellular location">
    <subcellularLocation>
        <location evidence="1">Membrane</location>
        <topology evidence="1">Multi-pass membrane protein</topology>
    </subcellularLocation>
</comment>
<evidence type="ECO:0000313" key="14">
    <source>
        <dbReference type="Proteomes" id="UP000816034"/>
    </source>
</evidence>
<name>A0AA88KE38_NAELO</name>
<reference evidence="13 14" key="1">
    <citation type="journal article" date="2018" name="BMC Genomics">
        <title>The genome of Naegleria lovaniensis, the basis for a comparative approach to unravel pathogenicity factors of the human pathogenic amoeba N. fowleri.</title>
        <authorList>
            <person name="Liechti N."/>
            <person name="Schurch N."/>
            <person name="Bruggmann R."/>
            <person name="Wittwer M."/>
        </authorList>
    </citation>
    <scope>NUCLEOTIDE SEQUENCE [LARGE SCALE GENOMIC DNA]</scope>
    <source>
        <strain evidence="13 14">ATCC 30569</strain>
    </source>
</reference>
<feature type="transmembrane region" description="Helical" evidence="11">
    <location>
        <begin position="128"/>
        <end position="145"/>
    </location>
</feature>
<keyword evidence="4 11" id="KW-0812">Transmembrane</keyword>
<keyword evidence="7" id="KW-0560">Oxidoreductase</keyword>
<comment type="similarity">
    <text evidence="2">Belongs to the fatty acid desaturase type 1 family.</text>
</comment>
<keyword evidence="3" id="KW-0444">Lipid biosynthesis</keyword>
<dbReference type="GO" id="GO:0006633">
    <property type="term" value="P:fatty acid biosynthetic process"/>
    <property type="evidence" value="ECO:0007669"/>
    <property type="project" value="UniProtKB-KW"/>
</dbReference>
<evidence type="ECO:0000313" key="13">
    <source>
        <dbReference type="EMBL" id="KAG2372906.1"/>
    </source>
</evidence>
<evidence type="ECO:0000256" key="2">
    <source>
        <dbReference type="ARBA" id="ARBA00009295"/>
    </source>
</evidence>
<keyword evidence="9 11" id="KW-0472">Membrane</keyword>
<evidence type="ECO:0000256" key="10">
    <source>
        <dbReference type="ARBA" id="ARBA00023160"/>
    </source>
</evidence>
<proteinExistence type="inferred from homology"/>
<keyword evidence="14" id="KW-1185">Reference proteome</keyword>
<keyword evidence="6 11" id="KW-1133">Transmembrane helix</keyword>
<feature type="chain" id="PRO_5041686726" description="Fatty acid desaturase domain-containing protein" evidence="12">
    <location>
        <begin position="19"/>
        <end position="395"/>
    </location>
</feature>
<feature type="transmembrane region" description="Helical" evidence="11">
    <location>
        <begin position="101"/>
        <end position="119"/>
    </location>
</feature>
<dbReference type="AlphaFoldDB" id="A0AA88KE38"/>
<evidence type="ECO:0000256" key="5">
    <source>
        <dbReference type="ARBA" id="ARBA00022832"/>
    </source>
</evidence>
<dbReference type="GeneID" id="68105481"/>
<protein>
    <recommendedName>
        <fullName evidence="15">Fatty acid desaturase domain-containing protein</fullName>
    </recommendedName>
</protein>
<comment type="caution">
    <text evidence="13">The sequence shown here is derived from an EMBL/GenBank/DDBJ whole genome shotgun (WGS) entry which is preliminary data.</text>
</comment>
<evidence type="ECO:0000256" key="8">
    <source>
        <dbReference type="ARBA" id="ARBA00023098"/>
    </source>
</evidence>
<evidence type="ECO:0000256" key="7">
    <source>
        <dbReference type="ARBA" id="ARBA00023002"/>
    </source>
</evidence>
<sequence>MLSARSRLLLLVLPNALANKQYNKSLLPELYSNLQRNQRIFFSHHHSVTNQQQQTLSNVNVHETTHYKSHPTYQPGVPRIHPTDPKCNALEGEVKYSPLKSLWYAGMSYTAIVGGILTFDPSLILQDLAVFIGTTGISILFGHSLGMHRKFIHNSYECPKWLEYLLVHFGTLMGIAGPIGMMKAHDLRDWAQRQPPQQCHPYYGQQESFWKDAYWQMHCTFQLKHPPQVVLGENISQDKIFQFMEKTWMLQQLPWALLFYALGGWHWIIWGICARVAVCVHGHFFVGWYAHNHGPIQSRSYHVQNACIQGYNVKGWPYLGTSEFAQKLQAVMTAGECYHNNHHAYPGSAKLALKDDELDIGFKVLKMMEKLGLVWNLKLPKDLPSRPELQKLDQE</sequence>
<dbReference type="RefSeq" id="XP_044542080.1">
    <property type="nucleotide sequence ID" value="XM_044688860.1"/>
</dbReference>
<evidence type="ECO:0000256" key="3">
    <source>
        <dbReference type="ARBA" id="ARBA00022516"/>
    </source>
</evidence>
<dbReference type="GO" id="GO:0016020">
    <property type="term" value="C:membrane"/>
    <property type="evidence" value="ECO:0007669"/>
    <property type="project" value="UniProtKB-SubCell"/>
</dbReference>
<evidence type="ECO:0000256" key="12">
    <source>
        <dbReference type="SAM" id="SignalP"/>
    </source>
</evidence>
<keyword evidence="12" id="KW-0732">Signal</keyword>
<feature type="transmembrane region" description="Helical" evidence="11">
    <location>
        <begin position="253"/>
        <end position="272"/>
    </location>
</feature>
<organism evidence="13 14">
    <name type="scientific">Naegleria lovaniensis</name>
    <name type="common">Amoeba</name>
    <dbReference type="NCBI Taxonomy" id="51637"/>
    <lineage>
        <taxon>Eukaryota</taxon>
        <taxon>Discoba</taxon>
        <taxon>Heterolobosea</taxon>
        <taxon>Tetramitia</taxon>
        <taxon>Eutetramitia</taxon>
        <taxon>Vahlkampfiidae</taxon>
        <taxon>Naegleria</taxon>
    </lineage>
</organism>
<dbReference type="PANTHER" id="PTHR11351">
    <property type="entry name" value="ACYL-COA DESATURASE"/>
    <property type="match status" value="1"/>
</dbReference>
<dbReference type="GO" id="GO:0016717">
    <property type="term" value="F:oxidoreductase activity, acting on paired donors, with oxidation of a pair of donors resulting in the reduction of molecular oxygen to two molecules of water"/>
    <property type="evidence" value="ECO:0007669"/>
    <property type="project" value="InterPro"/>
</dbReference>
<evidence type="ECO:0000256" key="4">
    <source>
        <dbReference type="ARBA" id="ARBA00022692"/>
    </source>
</evidence>
<evidence type="ECO:0008006" key="15">
    <source>
        <dbReference type="Google" id="ProtNLM"/>
    </source>
</evidence>
<dbReference type="PANTHER" id="PTHR11351:SF31">
    <property type="entry name" value="DESATURASE 1, ISOFORM A-RELATED"/>
    <property type="match status" value="1"/>
</dbReference>
<evidence type="ECO:0000256" key="9">
    <source>
        <dbReference type="ARBA" id="ARBA00023136"/>
    </source>
</evidence>
<keyword evidence="8" id="KW-0443">Lipid metabolism</keyword>
<accession>A0AA88KE38</accession>
<dbReference type="Proteomes" id="UP000816034">
    <property type="component" value="Unassembled WGS sequence"/>
</dbReference>
<dbReference type="EMBL" id="PYSW02000064">
    <property type="protein sequence ID" value="KAG2372906.1"/>
    <property type="molecule type" value="Genomic_DNA"/>
</dbReference>
<feature type="signal peptide" evidence="12">
    <location>
        <begin position="1"/>
        <end position="18"/>
    </location>
</feature>
<evidence type="ECO:0000256" key="6">
    <source>
        <dbReference type="ARBA" id="ARBA00022989"/>
    </source>
</evidence>
<keyword evidence="10" id="KW-0275">Fatty acid biosynthesis</keyword>
<keyword evidence="5" id="KW-0276">Fatty acid metabolism</keyword>
<gene>
    <name evidence="13" type="ORF">C9374_013028</name>
</gene>
<evidence type="ECO:0000256" key="11">
    <source>
        <dbReference type="SAM" id="Phobius"/>
    </source>
</evidence>
<dbReference type="InterPro" id="IPR015876">
    <property type="entry name" value="Acyl-CoA_DS"/>
</dbReference>